<evidence type="ECO:0000313" key="2">
    <source>
        <dbReference type="Proteomes" id="UP000499080"/>
    </source>
</evidence>
<dbReference type="Proteomes" id="UP000499080">
    <property type="component" value="Unassembled WGS sequence"/>
</dbReference>
<dbReference type="AlphaFoldDB" id="A0A4Y2BNB5"/>
<reference evidence="1 2" key="1">
    <citation type="journal article" date="2019" name="Sci. Rep.">
        <title>Orb-weaving spider Araneus ventricosus genome elucidates the spidroin gene catalogue.</title>
        <authorList>
            <person name="Kono N."/>
            <person name="Nakamura H."/>
            <person name="Ohtoshi R."/>
            <person name="Moran D.A.P."/>
            <person name="Shinohara A."/>
            <person name="Yoshida Y."/>
            <person name="Fujiwara M."/>
            <person name="Mori M."/>
            <person name="Tomita M."/>
            <person name="Arakawa K."/>
        </authorList>
    </citation>
    <scope>NUCLEOTIDE SEQUENCE [LARGE SCALE GENOMIC DNA]</scope>
</reference>
<dbReference type="EMBL" id="BGPR01000094">
    <property type="protein sequence ID" value="GBL93558.1"/>
    <property type="molecule type" value="Genomic_DNA"/>
</dbReference>
<evidence type="ECO:0000313" key="1">
    <source>
        <dbReference type="EMBL" id="GBL93558.1"/>
    </source>
</evidence>
<sequence length="94" mass="10623">MSTTPKLAHTLQTSAPHHWEDVWAPTYDLTCNRPTNPLWNQSNGWIFSGIGFRTWNPLAPEAEILPLGHRCPKFWAKSVSNIQVVQPGNEFGIL</sequence>
<organism evidence="1 2">
    <name type="scientific">Araneus ventricosus</name>
    <name type="common">Orbweaver spider</name>
    <name type="synonym">Epeira ventricosa</name>
    <dbReference type="NCBI Taxonomy" id="182803"/>
    <lineage>
        <taxon>Eukaryota</taxon>
        <taxon>Metazoa</taxon>
        <taxon>Ecdysozoa</taxon>
        <taxon>Arthropoda</taxon>
        <taxon>Chelicerata</taxon>
        <taxon>Arachnida</taxon>
        <taxon>Araneae</taxon>
        <taxon>Araneomorphae</taxon>
        <taxon>Entelegynae</taxon>
        <taxon>Araneoidea</taxon>
        <taxon>Araneidae</taxon>
        <taxon>Araneus</taxon>
    </lineage>
</organism>
<accession>A0A4Y2BNB5</accession>
<comment type="caution">
    <text evidence="1">The sequence shown here is derived from an EMBL/GenBank/DDBJ whole genome shotgun (WGS) entry which is preliminary data.</text>
</comment>
<gene>
    <name evidence="1" type="ORF">AVEN_59740_1</name>
</gene>
<name>A0A4Y2BNB5_ARAVE</name>
<keyword evidence="2" id="KW-1185">Reference proteome</keyword>
<proteinExistence type="predicted"/>
<protein>
    <submittedName>
        <fullName evidence="1">Uncharacterized protein</fullName>
    </submittedName>
</protein>